<dbReference type="AlphaFoldDB" id="A0AA94JHK8"/>
<proteinExistence type="predicted"/>
<comment type="caution">
    <text evidence="1">The sequence shown here is derived from an EMBL/GenBank/DDBJ whole genome shotgun (WGS) entry which is preliminary data.</text>
</comment>
<accession>A0AA94JHK8</accession>
<sequence>MTTRIRCKLICHGIWPHEYTNESNPLSKVRFGAVYSPDTGDPDDDNAVFGKATPFGEFNLTMAAHVADKLEQGKAYYVDITPAA</sequence>
<dbReference type="Proteomes" id="UP000288002">
    <property type="component" value="Unassembled WGS sequence"/>
</dbReference>
<evidence type="ECO:0000313" key="1">
    <source>
        <dbReference type="EMBL" id="RVD77024.1"/>
    </source>
</evidence>
<dbReference type="EMBL" id="MKWS01000009">
    <property type="protein sequence ID" value="RVD77024.1"/>
    <property type="molecule type" value="Genomic_DNA"/>
</dbReference>
<name>A0AA94JHK8_9PSED</name>
<evidence type="ECO:0000313" key="2">
    <source>
        <dbReference type="Proteomes" id="UP000288002"/>
    </source>
</evidence>
<gene>
    <name evidence="1" type="ORF">A9HBioS_3047</name>
</gene>
<reference evidence="1 2" key="1">
    <citation type="submission" date="2016-10" db="EMBL/GenBank/DDBJ databases">
        <title>Search of new enzymes for the oxidation of sulfur compounds.</title>
        <authorList>
            <person name="Novo A."/>
            <person name="Moreira I.S."/>
            <person name="Castro P.M."/>
        </authorList>
    </citation>
    <scope>NUCLEOTIDE SEQUENCE [LARGE SCALE GENOMIC DNA]</scope>
    <source>
        <strain evidence="1 2">A9</strain>
    </source>
</reference>
<dbReference type="RefSeq" id="WP_127649954.1">
    <property type="nucleotide sequence ID" value="NZ_MKWS01000009.1"/>
</dbReference>
<organism evidence="1 2">
    <name type="scientific">Pseudomonas koreensis</name>
    <dbReference type="NCBI Taxonomy" id="198620"/>
    <lineage>
        <taxon>Bacteria</taxon>
        <taxon>Pseudomonadati</taxon>
        <taxon>Pseudomonadota</taxon>
        <taxon>Gammaproteobacteria</taxon>
        <taxon>Pseudomonadales</taxon>
        <taxon>Pseudomonadaceae</taxon>
        <taxon>Pseudomonas</taxon>
    </lineage>
</organism>
<protein>
    <submittedName>
        <fullName evidence="1">Uncharacterized protein</fullName>
    </submittedName>
</protein>